<evidence type="ECO:0000313" key="2">
    <source>
        <dbReference type="Proteomes" id="UP000308001"/>
    </source>
</evidence>
<reference evidence="1 2" key="1">
    <citation type="submission" date="2019-05" db="EMBL/GenBank/DDBJ databases">
        <title>Arcobacter cibarius and Arcobacter thereius providing challenges in identification an antibiotic susceptibility and Quinolone resistance.</title>
        <authorList>
            <person name="Busch A."/>
            <person name="Hanel I."/>
            <person name="Hotzel H."/>
            <person name="Tomaso H."/>
        </authorList>
    </citation>
    <scope>NUCLEOTIDE SEQUENCE [LARGE SCALE GENOMIC DNA]</scope>
    <source>
        <strain evidence="1 2">17CS1191_2</strain>
    </source>
</reference>
<dbReference type="Proteomes" id="UP000308001">
    <property type="component" value="Unassembled WGS sequence"/>
</dbReference>
<proteinExistence type="predicted"/>
<evidence type="ECO:0000313" key="1">
    <source>
        <dbReference type="EMBL" id="TLS71397.1"/>
    </source>
</evidence>
<accession>A0A5R9H641</accession>
<comment type="caution">
    <text evidence="1">The sequence shown here is derived from an EMBL/GenBank/DDBJ whole genome shotgun (WGS) entry which is preliminary data.</text>
</comment>
<dbReference type="AlphaFoldDB" id="A0A5R9H641"/>
<gene>
    <name evidence="1" type="ORF">FE246_07230</name>
</gene>
<dbReference type="RefSeq" id="WP_138142973.1">
    <property type="nucleotide sequence ID" value="NZ_VBUF01000004.1"/>
</dbReference>
<sequence length="131" mass="15805">MQKKLFKIMQKKEIFEKISRLKKSDKNNQKIILIEIMYSLQNIKDFIPYLTIENDVIKICLNYFYTDKTPLDAIIEDKHDVVITDNAVIVDDNIFDYCCLYFCEDKEKKLREMPRYILNNFENIMAWSQSK</sequence>
<dbReference type="EMBL" id="VBUF01000004">
    <property type="protein sequence ID" value="TLS71397.1"/>
    <property type="molecule type" value="Genomic_DNA"/>
</dbReference>
<protein>
    <submittedName>
        <fullName evidence="1">Uncharacterized protein</fullName>
    </submittedName>
</protein>
<organism evidence="1 2">
    <name type="scientific">Aliarcobacter thereius</name>
    <dbReference type="NCBI Taxonomy" id="544718"/>
    <lineage>
        <taxon>Bacteria</taxon>
        <taxon>Pseudomonadati</taxon>
        <taxon>Campylobacterota</taxon>
        <taxon>Epsilonproteobacteria</taxon>
        <taxon>Campylobacterales</taxon>
        <taxon>Arcobacteraceae</taxon>
        <taxon>Aliarcobacter</taxon>
    </lineage>
</organism>
<name>A0A5R9H641_9BACT</name>